<comment type="caution">
    <text evidence="2">The sequence shown here is derived from an EMBL/GenBank/DDBJ whole genome shotgun (WGS) entry which is preliminary data.</text>
</comment>
<keyword evidence="3" id="KW-1185">Reference proteome</keyword>
<evidence type="ECO:0000313" key="2">
    <source>
        <dbReference type="EMBL" id="KAG2500406.1"/>
    </source>
</evidence>
<feature type="compositionally biased region" description="Acidic residues" evidence="1">
    <location>
        <begin position="197"/>
        <end position="240"/>
    </location>
</feature>
<dbReference type="EMBL" id="JAEHOE010000004">
    <property type="protein sequence ID" value="KAG2500406.1"/>
    <property type="molecule type" value="Genomic_DNA"/>
</dbReference>
<feature type="region of interest" description="Disordered" evidence="1">
    <location>
        <begin position="189"/>
        <end position="240"/>
    </location>
</feature>
<name>A0A835YGB2_9CHLO</name>
<evidence type="ECO:0000313" key="3">
    <source>
        <dbReference type="Proteomes" id="UP000612055"/>
    </source>
</evidence>
<accession>A0A835YGB2</accession>
<protein>
    <submittedName>
        <fullName evidence="2">Uncharacterized protein</fullName>
    </submittedName>
</protein>
<organism evidence="2 3">
    <name type="scientific">Edaphochlamys debaryana</name>
    <dbReference type="NCBI Taxonomy" id="47281"/>
    <lineage>
        <taxon>Eukaryota</taxon>
        <taxon>Viridiplantae</taxon>
        <taxon>Chlorophyta</taxon>
        <taxon>core chlorophytes</taxon>
        <taxon>Chlorophyceae</taxon>
        <taxon>CS clade</taxon>
        <taxon>Chlamydomonadales</taxon>
        <taxon>Chlamydomonadales incertae sedis</taxon>
        <taxon>Edaphochlamys</taxon>
    </lineage>
</organism>
<gene>
    <name evidence="2" type="ORF">HYH03_001977</name>
</gene>
<evidence type="ECO:0000256" key="1">
    <source>
        <dbReference type="SAM" id="MobiDB-lite"/>
    </source>
</evidence>
<sequence length="240" mass="25933">MADRKRAELAEQVEDACEGLQECGFMGLMETPVLKVFTELHKMNDTTQLGKLVGGLEEACTRAISAKTPPEFPELMVLSQLLQDVEGPAAPPEESPLEPDFKTLAASLRLALLTHLQHFARPGSAEAKQGVPMAAGMLLLVHEKVAGDLLVTLAVEHALLRLLFRSKDAVVLLRDRTWALAALNKQVESLKDHQPEEAGEGEEAGAEEEDGEGDEDEDEEGPAEAGGDEEEGDEEEEESG</sequence>
<dbReference type="AlphaFoldDB" id="A0A835YGB2"/>
<dbReference type="Proteomes" id="UP000612055">
    <property type="component" value="Unassembled WGS sequence"/>
</dbReference>
<proteinExistence type="predicted"/>
<dbReference type="OrthoDB" id="535007at2759"/>
<reference evidence="2" key="1">
    <citation type="journal article" date="2020" name="bioRxiv">
        <title>Comparative genomics of Chlamydomonas.</title>
        <authorList>
            <person name="Craig R.J."/>
            <person name="Hasan A.R."/>
            <person name="Ness R.W."/>
            <person name="Keightley P.D."/>
        </authorList>
    </citation>
    <scope>NUCLEOTIDE SEQUENCE</scope>
    <source>
        <strain evidence="2">CCAP 11/70</strain>
    </source>
</reference>